<sequence>MSCKIVSEVQGFSANTVPVSKAKRDISSLAATPGLRSQSFTPSVDMSQSREFLTKAIEQGSMSIPYQHVNVPKVDRKVVSLVVRPFSSGAFSISGVISPAHAYLLDCLPQLEQAMAFVASPESFQASDVAKRFAIKPGMSLQDAITAFINFVSAMLKMTVTRQNFDVIVAEIERLASTSVSIRTEEAKVADEELVLFGLDHRGPQQLDISDTKGIMKAADIQMTHDVHLAPGVGNIDPEIYNEGRFMFMQHKPLAADQSYFTLETADYFKIYPTYDEHDGRMADQKQSGLILCTKDEVLAEQTIFKLDTPDDKTVHLLDRDDDHVVARFTKIFIEDVAPGHHAAQRSGQRSVLDDLYANTQVVSITSAALKWVVKHGVSDGIVNRKNVKICVGFDPLYTLSTHNGVSLCALLMDEKLSVLNSACRMTLRSLMKTGRDADAHRAFQRVLSQGYASLMCYYHPSRKLAYGEVLFLDRPNDMVDGIKLQLDASRQCHECPVLQQKVVELEKQIIMQKSIQSDPTPMALQPLLSQLRELSGEVTRLQMELSRAQSLNAQLEADVKSAQSCSLDMYLRHHTCINGHAKEDELLDAVRIAPDVRREIMEKRSEVRKGWCERISKESAAKCQTVIDDLTQMNGKQAREITELRESAENYEKQIAELVSTITQNQITYQQELQALVAKNVELDTLNQRQAKSLRITPSLLSATPIDSVDGSNDLIDFSVPTDEL</sequence>
<feature type="coiled-coil region" evidence="1">
    <location>
        <begin position="635"/>
        <end position="662"/>
    </location>
</feature>
<proteinExistence type="predicted"/>
<reference evidence="2" key="1">
    <citation type="submission" date="2018-10" db="EMBL/GenBank/DDBJ databases">
        <title>Isolation and molecular characterization of a novel Mammalian orthoreovirus type 2 from a Florida white-tailed deer (Odocoileus virginianus) fawn.</title>
        <authorList>
            <person name="Ahasan M.S."/>
            <person name="Subramaniam K."/>
            <person name="Sayler K.A."/>
            <person name="Loeb J.C."/>
            <person name="Popov V.L."/>
            <person name="Lednicky J."/>
            <person name="Wisely S.M."/>
            <person name="Waltzek T.B."/>
            <person name="Krauer J.C."/>
        </authorList>
    </citation>
    <scope>NUCLEOTIDE SEQUENCE</scope>
    <source>
        <strain evidence="2">OV204</strain>
    </source>
</reference>
<keyword evidence="1" id="KW-0175">Coiled coil</keyword>
<protein>
    <submittedName>
        <fullName evidence="2">Mu-NS</fullName>
    </submittedName>
</protein>
<accession>A0A3G3ISS4</accession>
<evidence type="ECO:0000313" key="2">
    <source>
        <dbReference type="EMBL" id="AYQ58840.1"/>
    </source>
</evidence>
<gene>
    <name evidence="2" type="primary">mu-NS</name>
</gene>
<dbReference type="EMBL" id="MK092969">
    <property type="protein sequence ID" value="AYQ58840.1"/>
    <property type="molecule type" value="Genomic_RNA"/>
</dbReference>
<feature type="coiled-coil region" evidence="1">
    <location>
        <begin position="532"/>
        <end position="559"/>
    </location>
</feature>
<evidence type="ECO:0000256" key="1">
    <source>
        <dbReference type="SAM" id="Coils"/>
    </source>
</evidence>
<organism evidence="2">
    <name type="scientific">Mammalian orthoreovirus 2</name>
    <dbReference type="NCBI Taxonomy" id="538121"/>
    <lineage>
        <taxon>Viruses</taxon>
        <taxon>Riboviria</taxon>
        <taxon>Orthornavirae</taxon>
        <taxon>Duplornaviricota</taxon>
        <taxon>Resentoviricetes</taxon>
        <taxon>Reovirales</taxon>
        <taxon>Spinareoviridae</taxon>
        <taxon>Orthoreovirus</taxon>
        <taxon>Orthoreovirus mammalis</taxon>
        <taxon>Mammalian orthoreovirus</taxon>
    </lineage>
</organism>
<name>A0A3G3ISS4_9REOV</name>